<keyword evidence="3" id="KW-1003">Cell membrane</keyword>
<evidence type="ECO:0000256" key="5">
    <source>
        <dbReference type="ARBA" id="ARBA00022989"/>
    </source>
</evidence>
<keyword evidence="10" id="KW-1185">Reference proteome</keyword>
<evidence type="ECO:0000313" key="9">
    <source>
        <dbReference type="EMBL" id="GAA3929569.1"/>
    </source>
</evidence>
<comment type="caution">
    <text evidence="9">The sequence shown here is derived from an EMBL/GenBank/DDBJ whole genome shotgun (WGS) entry which is preliminary data.</text>
</comment>
<organism evidence="9 10">
    <name type="scientific">Microbacterium soli</name>
    <dbReference type="NCBI Taxonomy" id="446075"/>
    <lineage>
        <taxon>Bacteria</taxon>
        <taxon>Bacillati</taxon>
        <taxon>Actinomycetota</taxon>
        <taxon>Actinomycetes</taxon>
        <taxon>Micrococcales</taxon>
        <taxon>Microbacteriaceae</taxon>
        <taxon>Microbacterium</taxon>
    </lineage>
</organism>
<accession>A0ABP7MVJ1</accession>
<dbReference type="PROSITE" id="PS00216">
    <property type="entry name" value="SUGAR_TRANSPORT_1"/>
    <property type="match status" value="1"/>
</dbReference>
<dbReference type="InterPro" id="IPR020846">
    <property type="entry name" value="MFS_dom"/>
</dbReference>
<dbReference type="CDD" id="cd17369">
    <property type="entry name" value="MFS_ShiA_like"/>
    <property type="match status" value="1"/>
</dbReference>
<dbReference type="PANTHER" id="PTHR43045">
    <property type="entry name" value="SHIKIMATE TRANSPORTER"/>
    <property type="match status" value="1"/>
</dbReference>
<dbReference type="InterPro" id="IPR011701">
    <property type="entry name" value="MFS"/>
</dbReference>
<evidence type="ECO:0000256" key="2">
    <source>
        <dbReference type="ARBA" id="ARBA00022448"/>
    </source>
</evidence>
<feature type="transmembrane region" description="Helical" evidence="7">
    <location>
        <begin position="456"/>
        <end position="474"/>
    </location>
</feature>
<feature type="transmembrane region" description="Helical" evidence="7">
    <location>
        <begin position="127"/>
        <end position="145"/>
    </location>
</feature>
<dbReference type="Gene3D" id="1.20.1250.20">
    <property type="entry name" value="MFS general substrate transporter like domains"/>
    <property type="match status" value="2"/>
</dbReference>
<feature type="domain" description="Major facilitator superfamily (MFS) profile" evidence="8">
    <location>
        <begin position="54"/>
        <end position="479"/>
    </location>
</feature>
<dbReference type="PANTHER" id="PTHR43045:SF1">
    <property type="entry name" value="SHIKIMATE TRANSPORTER"/>
    <property type="match status" value="1"/>
</dbReference>
<gene>
    <name evidence="9" type="ORF">GCM10022383_05380</name>
</gene>
<evidence type="ECO:0000256" key="3">
    <source>
        <dbReference type="ARBA" id="ARBA00022475"/>
    </source>
</evidence>
<dbReference type="SUPFAM" id="SSF103473">
    <property type="entry name" value="MFS general substrate transporter"/>
    <property type="match status" value="1"/>
</dbReference>
<feature type="transmembrane region" description="Helical" evidence="7">
    <location>
        <begin position="92"/>
        <end position="115"/>
    </location>
</feature>
<evidence type="ECO:0000256" key="7">
    <source>
        <dbReference type="SAM" id="Phobius"/>
    </source>
</evidence>
<feature type="transmembrane region" description="Helical" evidence="7">
    <location>
        <begin position="361"/>
        <end position="380"/>
    </location>
</feature>
<keyword evidence="4 7" id="KW-0812">Transmembrane</keyword>
<dbReference type="InterPro" id="IPR005829">
    <property type="entry name" value="Sugar_transporter_CS"/>
</dbReference>
<dbReference type="PROSITE" id="PS50850">
    <property type="entry name" value="MFS"/>
    <property type="match status" value="1"/>
</dbReference>
<feature type="transmembrane region" description="Helical" evidence="7">
    <location>
        <begin position="288"/>
        <end position="309"/>
    </location>
</feature>
<keyword evidence="6 7" id="KW-0472">Membrane</keyword>
<keyword evidence="2" id="KW-0813">Transport</keyword>
<evidence type="ECO:0000313" key="10">
    <source>
        <dbReference type="Proteomes" id="UP001501591"/>
    </source>
</evidence>
<dbReference type="InterPro" id="IPR036259">
    <property type="entry name" value="MFS_trans_sf"/>
</dbReference>
<proteinExistence type="predicted"/>
<keyword evidence="5 7" id="KW-1133">Transmembrane helix</keyword>
<evidence type="ECO:0000256" key="4">
    <source>
        <dbReference type="ARBA" id="ARBA00022692"/>
    </source>
</evidence>
<evidence type="ECO:0000256" key="6">
    <source>
        <dbReference type="ARBA" id="ARBA00023136"/>
    </source>
</evidence>
<feature type="transmembrane region" description="Helical" evidence="7">
    <location>
        <begin position="238"/>
        <end position="257"/>
    </location>
</feature>
<dbReference type="EMBL" id="BAABCP010000001">
    <property type="protein sequence ID" value="GAA3929569.1"/>
    <property type="molecule type" value="Genomic_DNA"/>
</dbReference>
<protein>
    <submittedName>
        <fullName evidence="9">MFS transporter</fullName>
    </submittedName>
</protein>
<evidence type="ECO:0000259" key="8">
    <source>
        <dbReference type="PROSITE" id="PS50850"/>
    </source>
</evidence>
<feature type="transmembrane region" description="Helical" evidence="7">
    <location>
        <begin position="386"/>
        <end position="405"/>
    </location>
</feature>
<feature type="transmembrane region" description="Helical" evidence="7">
    <location>
        <begin position="151"/>
        <end position="179"/>
    </location>
</feature>
<comment type="subcellular location">
    <subcellularLocation>
        <location evidence="1">Cell membrane</location>
        <topology evidence="1">Multi-pass membrane protein</topology>
    </subcellularLocation>
</comment>
<dbReference type="Pfam" id="PF07690">
    <property type="entry name" value="MFS_1"/>
    <property type="match status" value="1"/>
</dbReference>
<feature type="transmembrane region" description="Helical" evidence="7">
    <location>
        <begin position="199"/>
        <end position="218"/>
    </location>
</feature>
<feature type="transmembrane region" description="Helical" evidence="7">
    <location>
        <begin position="426"/>
        <end position="444"/>
    </location>
</feature>
<dbReference type="Proteomes" id="UP001501591">
    <property type="component" value="Unassembled WGS sequence"/>
</dbReference>
<feature type="transmembrane region" description="Helical" evidence="7">
    <location>
        <begin position="329"/>
        <end position="349"/>
    </location>
</feature>
<reference evidence="10" key="1">
    <citation type="journal article" date="2019" name="Int. J. Syst. Evol. Microbiol.">
        <title>The Global Catalogue of Microorganisms (GCM) 10K type strain sequencing project: providing services to taxonomists for standard genome sequencing and annotation.</title>
        <authorList>
            <consortium name="The Broad Institute Genomics Platform"/>
            <consortium name="The Broad Institute Genome Sequencing Center for Infectious Disease"/>
            <person name="Wu L."/>
            <person name="Ma J."/>
        </authorList>
    </citation>
    <scope>NUCLEOTIDE SEQUENCE [LARGE SCALE GENOMIC DNA]</scope>
    <source>
        <strain evidence="10">JCM 17024</strain>
    </source>
</reference>
<sequence length="501" mass="53571">MYLKSYILSRIPASTSTYAGDKGVDPEEGLMSGQSQDGLTPTGTIASARDRRRVVVATVVGTTVEWYDFFIYAFAAATVFAALFFEPMGAEFAQIVSFFTVGVSFLFRPLGAFLAGHFGDRIGRRPMLVLTLLLMGGATTLVGLLPTHALIGVWAPILLILLRVIQGISTGGEWGGAVLMAVEHAPRGKRGLFGASPQIGVPIGLLLASMMLALMAQIAPGVPAGSDVHLQDTAFGQWGWRVPFLLSIVLIAVGYWVRRRVEESPVFAEITERREKTRMPIVQLFRHHAPLVLIAALVFAGNNAVGYMTTGGYVQRYATDPAGPVALDTSAVFWVVALSGVTWLIFTWFGGWISDRIGRRTTYIVGWILQLVGVFLLFFLTDLGSIGSLTAALVILTVGLGLTYGPQAALYSELFPASIRFSGVSISYAIGAIVGGAFSPMIAQAIFQNTGSTQGITWYLAGMTVIGLIATLLLRDRTGIPLGPEHEAEQAASPIHGARSA</sequence>
<evidence type="ECO:0000256" key="1">
    <source>
        <dbReference type="ARBA" id="ARBA00004651"/>
    </source>
</evidence>
<name>A0ABP7MVJ1_9MICO</name>